<name>A0A2K1QUY7_9PEZI</name>
<feature type="region of interest" description="Disordered" evidence="6">
    <location>
        <begin position="116"/>
        <end position="153"/>
    </location>
</feature>
<evidence type="ECO:0000256" key="6">
    <source>
        <dbReference type="SAM" id="MobiDB-lite"/>
    </source>
</evidence>
<keyword evidence="9" id="KW-1185">Reference proteome</keyword>
<comment type="caution">
    <text evidence="8">The sequence shown here is derived from an EMBL/GenBank/DDBJ whole genome shotgun (WGS) entry which is preliminary data.</text>
</comment>
<protein>
    <recommendedName>
        <fullName evidence="7">Ubiquitin-like protease family profile domain-containing protein</fullName>
    </recommendedName>
</protein>
<evidence type="ECO:0000256" key="3">
    <source>
        <dbReference type="ARBA" id="ARBA00022801"/>
    </source>
</evidence>
<dbReference type="OrthoDB" id="1939479at2759"/>
<gene>
    <name evidence="8" type="ORF">CAC42_5368</name>
</gene>
<keyword evidence="2" id="KW-0645">Protease</keyword>
<evidence type="ECO:0000259" key="7">
    <source>
        <dbReference type="PROSITE" id="PS50600"/>
    </source>
</evidence>
<dbReference type="Gene3D" id="3.40.395.10">
    <property type="entry name" value="Adenoviral Proteinase, Chain A"/>
    <property type="match status" value="1"/>
</dbReference>
<comment type="similarity">
    <text evidence="1">Belongs to the peptidase C48 family.</text>
</comment>
<dbReference type="GO" id="GO:0006508">
    <property type="term" value="P:proteolysis"/>
    <property type="evidence" value="ECO:0007669"/>
    <property type="project" value="UniProtKB-KW"/>
</dbReference>
<organism evidence="8 9">
    <name type="scientific">Sphaceloma murrayae</name>
    <dbReference type="NCBI Taxonomy" id="2082308"/>
    <lineage>
        <taxon>Eukaryota</taxon>
        <taxon>Fungi</taxon>
        <taxon>Dikarya</taxon>
        <taxon>Ascomycota</taxon>
        <taxon>Pezizomycotina</taxon>
        <taxon>Dothideomycetes</taxon>
        <taxon>Dothideomycetidae</taxon>
        <taxon>Myriangiales</taxon>
        <taxon>Elsinoaceae</taxon>
        <taxon>Sphaceloma</taxon>
    </lineage>
</organism>
<evidence type="ECO:0000313" key="8">
    <source>
        <dbReference type="EMBL" id="PNS18829.1"/>
    </source>
</evidence>
<dbReference type="AlphaFoldDB" id="A0A2K1QUY7"/>
<feature type="compositionally biased region" description="Basic residues" evidence="6">
    <location>
        <begin position="140"/>
        <end position="153"/>
    </location>
</feature>
<dbReference type="PANTHER" id="PTHR12606:SF141">
    <property type="entry name" value="GH15225P-RELATED"/>
    <property type="match status" value="1"/>
</dbReference>
<dbReference type="InterPro" id="IPR003653">
    <property type="entry name" value="Peptidase_C48_C"/>
</dbReference>
<accession>A0A2K1QUY7</accession>
<dbReference type="Pfam" id="PF02902">
    <property type="entry name" value="Peptidase_C48"/>
    <property type="match status" value="1"/>
</dbReference>
<evidence type="ECO:0000256" key="5">
    <source>
        <dbReference type="SAM" id="Coils"/>
    </source>
</evidence>
<proteinExistence type="inferred from homology"/>
<dbReference type="Proteomes" id="UP000243797">
    <property type="component" value="Unassembled WGS sequence"/>
</dbReference>
<evidence type="ECO:0000313" key="9">
    <source>
        <dbReference type="Proteomes" id="UP000243797"/>
    </source>
</evidence>
<sequence length="570" mass="65152">MERLWGSARLVTTALFTSFANLSRATANGRRALHIRFTAIRQQITLQRREAAAVAASQNVPTGSKRSRDAYDVDGDRTIKRRSVSPAVSEESIFSFDTVSTAQYNRTFDGFGRYDDKFRFAPPPPRKKSPARNAEERLRRRERRSKKIQKRRAALGLEEPSGIPTAQVRKEMRQMLEIYVQQGGVRPEILDEMDEMEAIEAHDAKIDEEIEARKKSKLDLRRSLQEEAQGKRILEMSEEEKFRREKAKKKKRLAAMRKEQERREKQTEFLKAKDDYDRYLHTIGQLQEFSIAETGPDGIRRLDKYGRLITPTKKVEKKKYILPLTNDWEEKVNKALATRAETAIMGKSVEGVELSRKDIGRVLPGEPWLNDEIVNAFYANLCGRLNEIDGYVKGPNNVPRYVAYSTAWYKSATERGVNSIAGWSRRKGIKGDKLLRTERIFFPTNTGAHWTLLTISGKNKTIEYFDSMNTRGFASKKYTSLATAWLKLELGAKFKEDEWTILQSKSAQQDNMNDCGVFACLNGWALVRGTKDPSEEFGAKDIPMARRMLVATILNGGFTGDFDLQFDKAA</sequence>
<dbReference type="EMBL" id="NKHZ01000039">
    <property type="protein sequence ID" value="PNS18829.1"/>
    <property type="molecule type" value="Genomic_DNA"/>
</dbReference>
<evidence type="ECO:0000256" key="1">
    <source>
        <dbReference type="ARBA" id="ARBA00005234"/>
    </source>
</evidence>
<evidence type="ECO:0000256" key="4">
    <source>
        <dbReference type="ARBA" id="ARBA00022807"/>
    </source>
</evidence>
<reference evidence="8 9" key="1">
    <citation type="submission" date="2017-06" db="EMBL/GenBank/DDBJ databases">
        <title>Draft genome sequence of a variant of Elsinoe murrayae.</title>
        <authorList>
            <person name="Cheng Q."/>
        </authorList>
    </citation>
    <scope>NUCLEOTIDE SEQUENCE [LARGE SCALE GENOMIC DNA]</scope>
    <source>
        <strain evidence="8 9">CQ-2017a</strain>
    </source>
</reference>
<dbReference type="InterPro" id="IPR038765">
    <property type="entry name" value="Papain-like_cys_pep_sf"/>
</dbReference>
<evidence type="ECO:0000256" key="2">
    <source>
        <dbReference type="ARBA" id="ARBA00022670"/>
    </source>
</evidence>
<dbReference type="InParanoid" id="A0A2K1QUY7"/>
<keyword evidence="3" id="KW-0378">Hydrolase</keyword>
<dbReference type="SUPFAM" id="SSF54001">
    <property type="entry name" value="Cysteine proteinases"/>
    <property type="match status" value="1"/>
</dbReference>
<dbReference type="GO" id="GO:0016929">
    <property type="term" value="F:deSUMOylase activity"/>
    <property type="evidence" value="ECO:0007669"/>
    <property type="project" value="TreeGrafter"/>
</dbReference>
<dbReference type="GO" id="GO:0016926">
    <property type="term" value="P:protein desumoylation"/>
    <property type="evidence" value="ECO:0007669"/>
    <property type="project" value="TreeGrafter"/>
</dbReference>
<dbReference type="PANTHER" id="PTHR12606">
    <property type="entry name" value="SENTRIN/SUMO-SPECIFIC PROTEASE"/>
    <property type="match status" value="1"/>
</dbReference>
<keyword evidence="5" id="KW-0175">Coiled coil</keyword>
<feature type="coiled-coil region" evidence="5">
    <location>
        <begin position="239"/>
        <end position="266"/>
    </location>
</feature>
<keyword evidence="4" id="KW-0788">Thiol protease</keyword>
<dbReference type="GO" id="GO:0005634">
    <property type="term" value="C:nucleus"/>
    <property type="evidence" value="ECO:0007669"/>
    <property type="project" value="TreeGrafter"/>
</dbReference>
<dbReference type="STRING" id="2082308.A0A2K1QUY7"/>
<feature type="domain" description="Ubiquitin-like protease family profile" evidence="7">
    <location>
        <begin position="352"/>
        <end position="526"/>
    </location>
</feature>
<dbReference type="PROSITE" id="PS50600">
    <property type="entry name" value="ULP_PROTEASE"/>
    <property type="match status" value="1"/>
</dbReference>